<keyword evidence="3" id="KW-1185">Reference proteome</keyword>
<protein>
    <submittedName>
        <fullName evidence="2">Uncharacterized protein</fullName>
    </submittedName>
</protein>
<dbReference type="AlphaFoldDB" id="A0A5S5D7J5"/>
<evidence type="ECO:0000256" key="1">
    <source>
        <dbReference type="SAM" id="Phobius"/>
    </source>
</evidence>
<feature type="transmembrane region" description="Helical" evidence="1">
    <location>
        <begin position="27"/>
        <end position="46"/>
    </location>
</feature>
<dbReference type="RefSeq" id="WP_166531340.1">
    <property type="nucleotide sequence ID" value="NZ_VNHW01000001.1"/>
</dbReference>
<proteinExistence type="predicted"/>
<organism evidence="2 3">
    <name type="scientific">Blastococcus xanthinilyticus</name>
    <dbReference type="NCBI Taxonomy" id="1564164"/>
    <lineage>
        <taxon>Bacteria</taxon>
        <taxon>Bacillati</taxon>
        <taxon>Actinomycetota</taxon>
        <taxon>Actinomycetes</taxon>
        <taxon>Geodermatophilales</taxon>
        <taxon>Geodermatophilaceae</taxon>
        <taxon>Blastococcus</taxon>
    </lineage>
</organism>
<comment type="caution">
    <text evidence="2">The sequence shown here is derived from an EMBL/GenBank/DDBJ whole genome shotgun (WGS) entry which is preliminary data.</text>
</comment>
<gene>
    <name evidence="2" type="ORF">BD833_101297</name>
</gene>
<name>A0A5S5D7J5_9ACTN</name>
<keyword evidence="1" id="KW-0812">Transmembrane</keyword>
<dbReference type="EMBL" id="VNHW01000001">
    <property type="protein sequence ID" value="TYP90579.1"/>
    <property type="molecule type" value="Genomic_DNA"/>
</dbReference>
<evidence type="ECO:0000313" key="3">
    <source>
        <dbReference type="Proteomes" id="UP000322499"/>
    </source>
</evidence>
<reference evidence="2 3" key="1">
    <citation type="submission" date="2019-07" db="EMBL/GenBank/DDBJ databases">
        <title>Genomic Encyclopedia of Archaeal and Bacterial Type Strains, Phase II (KMG-II): from individual species to whole genera.</title>
        <authorList>
            <person name="Goeker M."/>
        </authorList>
    </citation>
    <scope>NUCLEOTIDE SEQUENCE [LARGE SCALE GENOMIC DNA]</scope>
    <source>
        <strain evidence="2 3">DSM 46842</strain>
    </source>
</reference>
<accession>A0A5S5D7J5</accession>
<keyword evidence="1" id="KW-1133">Transmembrane helix</keyword>
<dbReference type="Proteomes" id="UP000322499">
    <property type="component" value="Unassembled WGS sequence"/>
</dbReference>
<sequence>MSALTPDCDPDMAHCGQPWQGKSKPGAGLLSAAVLMGLLGVSLLVVTKDLVADAFDFVAVPVGVLAAVALTRRGVRLAARGASAVSARMPAVTVRRSQPAA</sequence>
<keyword evidence="1" id="KW-0472">Membrane</keyword>
<evidence type="ECO:0000313" key="2">
    <source>
        <dbReference type="EMBL" id="TYP90579.1"/>
    </source>
</evidence>